<gene>
    <name evidence="6" type="ORF">HY730_08265</name>
</gene>
<feature type="domain" description="Fumarate reductase/succinate dehydrogenase flavoprotein-like C-terminal" evidence="5">
    <location>
        <begin position="445"/>
        <end position="573"/>
    </location>
</feature>
<dbReference type="InterPro" id="IPR036188">
    <property type="entry name" value="FAD/NAD-bd_sf"/>
</dbReference>
<proteinExistence type="predicted"/>
<dbReference type="Gene3D" id="3.90.700.10">
    <property type="entry name" value="Succinate dehydrogenase/fumarate reductase flavoprotein, catalytic domain"/>
    <property type="match status" value="1"/>
</dbReference>
<keyword evidence="3" id="KW-0560">Oxidoreductase</keyword>
<dbReference type="PIRSF" id="PIRSF000171">
    <property type="entry name" value="SDHA_APRA_LASPO"/>
    <property type="match status" value="1"/>
</dbReference>
<evidence type="ECO:0000259" key="4">
    <source>
        <dbReference type="Pfam" id="PF00890"/>
    </source>
</evidence>
<dbReference type="InterPro" id="IPR015939">
    <property type="entry name" value="Fum_Rdtase/Succ_DH_flav-like_C"/>
</dbReference>
<evidence type="ECO:0000313" key="6">
    <source>
        <dbReference type="EMBL" id="MBI4596353.1"/>
    </source>
</evidence>
<dbReference type="Pfam" id="PF02910">
    <property type="entry name" value="Succ_DH_flav_C"/>
    <property type="match status" value="1"/>
</dbReference>
<dbReference type="AlphaFoldDB" id="A0A933LQN3"/>
<comment type="caution">
    <text evidence="6">The sequence shown here is derived from an EMBL/GenBank/DDBJ whole genome shotgun (WGS) entry which is preliminary data.</text>
</comment>
<comment type="cofactor">
    <cofactor evidence="1">
        <name>FAD</name>
        <dbReference type="ChEBI" id="CHEBI:57692"/>
    </cofactor>
</comment>
<sequence>MAANVIETDVLVVGGGGAGFRAAIGVREKGAKALLLSKGPLARCGATPMAGADFTLDGKSLRELGFFGETRDSKEKFFNDMVHQGCYLNNQKLIEQYIFNAQDRLRELIEWGIPITLSEERAIITTGLAIMDALLRKARATGVDMLEDTMLLDLVTEGNRVVGGLGIDINRGEFIHFKTKAVVMATGGWHKAFWPNTGMRDLSGEGIAIAHRAGADIGNMEFITFACNILYSPPIWRGSLATYILGLLCGGELTNSQGEAFLNKYDPYTVLKGTNMEWNKSFVSFASMKEVKAGKGSPNGGVYYGRGQVPWEAFDRMAQMVFPNWKYKAMDLTELGQMLKNGQSVEVGPAVEYFDGGIIVNEQFETDVQGLYAAGECTLGPFGANRVASAITEMLVHGAAAGQQAAQYASDRKVPEPYPETLKILEDKANLPLLRKNGVKTAQIRRQIQEMSQKCLGPIRTQEELSSFLAFLEAVKTDELTRLATTSKSRLYNKEWIDALELENIIHLLEASTRSALFRTESRGVHYREDFPQTDNDRWLQESVVKLKDGTISITKRPITTTTFTPPPGVRPYLDMIKKMMEAHSDTGGHH</sequence>
<dbReference type="SUPFAM" id="SSF51905">
    <property type="entry name" value="FAD/NAD(P)-binding domain"/>
    <property type="match status" value="1"/>
</dbReference>
<dbReference type="SUPFAM" id="SSF46977">
    <property type="entry name" value="Succinate dehydrogenase/fumarate reductase flavoprotein C-terminal domain"/>
    <property type="match status" value="1"/>
</dbReference>
<evidence type="ECO:0000313" key="7">
    <source>
        <dbReference type="Proteomes" id="UP000772181"/>
    </source>
</evidence>
<dbReference type="InterPro" id="IPR037099">
    <property type="entry name" value="Fum_R/Succ_DH_flav-like_C_sf"/>
</dbReference>
<dbReference type="Proteomes" id="UP000772181">
    <property type="component" value="Unassembled WGS sequence"/>
</dbReference>
<evidence type="ECO:0000256" key="1">
    <source>
        <dbReference type="ARBA" id="ARBA00001974"/>
    </source>
</evidence>
<accession>A0A933LQN3</accession>
<evidence type="ECO:0000256" key="2">
    <source>
        <dbReference type="ARBA" id="ARBA00022630"/>
    </source>
</evidence>
<dbReference type="InterPro" id="IPR003953">
    <property type="entry name" value="FAD-dep_OxRdtase_2_FAD-bd"/>
</dbReference>
<feature type="domain" description="FAD-dependent oxidoreductase 2 FAD-binding" evidence="4">
    <location>
        <begin position="9"/>
        <end position="117"/>
    </location>
</feature>
<dbReference type="Gene3D" id="3.50.50.60">
    <property type="entry name" value="FAD/NAD(P)-binding domain"/>
    <property type="match status" value="1"/>
</dbReference>
<dbReference type="InterPro" id="IPR030664">
    <property type="entry name" value="SdhA/FrdA/AprA"/>
</dbReference>
<protein>
    <submittedName>
        <fullName evidence="6">FAD-binding protein</fullName>
    </submittedName>
</protein>
<dbReference type="Gene3D" id="1.20.58.100">
    <property type="entry name" value="Fumarate reductase/succinate dehydrogenase flavoprotein-like, C-terminal domain"/>
    <property type="match status" value="1"/>
</dbReference>
<feature type="domain" description="FAD-dependent oxidoreductase 2 FAD-binding" evidence="4">
    <location>
        <begin position="122"/>
        <end position="389"/>
    </location>
</feature>
<dbReference type="GO" id="GO:0016491">
    <property type="term" value="F:oxidoreductase activity"/>
    <property type="evidence" value="ECO:0007669"/>
    <property type="project" value="UniProtKB-KW"/>
</dbReference>
<dbReference type="Pfam" id="PF00890">
    <property type="entry name" value="FAD_binding_2"/>
    <property type="match status" value="2"/>
</dbReference>
<evidence type="ECO:0000256" key="3">
    <source>
        <dbReference type="ARBA" id="ARBA00023002"/>
    </source>
</evidence>
<dbReference type="EMBL" id="JACQWF010000366">
    <property type="protein sequence ID" value="MBI4596353.1"/>
    <property type="molecule type" value="Genomic_DNA"/>
</dbReference>
<evidence type="ECO:0000259" key="5">
    <source>
        <dbReference type="Pfam" id="PF02910"/>
    </source>
</evidence>
<dbReference type="InterPro" id="IPR027477">
    <property type="entry name" value="Succ_DH/fumarate_Rdtase_cat_sf"/>
</dbReference>
<reference evidence="6" key="1">
    <citation type="submission" date="2020-07" db="EMBL/GenBank/DDBJ databases">
        <title>Huge and variable diversity of episymbiotic CPR bacteria and DPANN archaea in groundwater ecosystems.</title>
        <authorList>
            <person name="He C.Y."/>
            <person name="Keren R."/>
            <person name="Whittaker M."/>
            <person name="Farag I.F."/>
            <person name="Doudna J."/>
            <person name="Cate J.H.D."/>
            <person name="Banfield J.F."/>
        </authorList>
    </citation>
    <scope>NUCLEOTIDE SEQUENCE</scope>
    <source>
        <strain evidence="6">NC_groundwater_1482_Ag_S-0.65um_47_24</strain>
    </source>
</reference>
<dbReference type="PANTHER" id="PTHR11632:SF51">
    <property type="entry name" value="SUCCINATE DEHYDROGENASE [UBIQUINONE] FLAVOPROTEIN SUBUNIT, MITOCHONDRIAL"/>
    <property type="match status" value="1"/>
</dbReference>
<dbReference type="PRINTS" id="PR00368">
    <property type="entry name" value="FADPNR"/>
</dbReference>
<dbReference type="PANTHER" id="PTHR11632">
    <property type="entry name" value="SUCCINATE DEHYDROGENASE 2 FLAVOPROTEIN SUBUNIT"/>
    <property type="match status" value="1"/>
</dbReference>
<dbReference type="PRINTS" id="PR00411">
    <property type="entry name" value="PNDRDTASEI"/>
</dbReference>
<keyword evidence="2" id="KW-0285">Flavoprotein</keyword>
<organism evidence="6 7">
    <name type="scientific">Tectimicrobiota bacterium</name>
    <dbReference type="NCBI Taxonomy" id="2528274"/>
    <lineage>
        <taxon>Bacteria</taxon>
        <taxon>Pseudomonadati</taxon>
        <taxon>Nitrospinota/Tectimicrobiota group</taxon>
        <taxon>Candidatus Tectimicrobiota</taxon>
    </lineage>
</organism>
<name>A0A933LQN3_UNCTE</name>